<keyword evidence="3" id="KW-1003">Cell membrane</keyword>
<protein>
    <submittedName>
        <fullName evidence="8">Dicarboxylate/amino acid:cation symporter</fullName>
    </submittedName>
</protein>
<evidence type="ECO:0000313" key="9">
    <source>
        <dbReference type="Proteomes" id="UP001196509"/>
    </source>
</evidence>
<evidence type="ECO:0000256" key="7">
    <source>
        <dbReference type="SAM" id="Phobius"/>
    </source>
</evidence>
<evidence type="ECO:0000256" key="3">
    <source>
        <dbReference type="ARBA" id="ARBA00022475"/>
    </source>
</evidence>
<keyword evidence="9" id="KW-1185">Reference proteome</keyword>
<dbReference type="PANTHER" id="PTHR42865">
    <property type="entry name" value="PROTON/GLUTAMATE-ASPARTATE SYMPORTER"/>
    <property type="match status" value="1"/>
</dbReference>
<dbReference type="GO" id="GO:0006835">
    <property type="term" value="P:dicarboxylic acid transport"/>
    <property type="evidence" value="ECO:0007669"/>
    <property type="project" value="TreeGrafter"/>
</dbReference>
<feature type="transmembrane region" description="Helical" evidence="7">
    <location>
        <begin position="98"/>
        <end position="124"/>
    </location>
</feature>
<dbReference type="EMBL" id="JAICBX010000003">
    <property type="protein sequence ID" value="MBW8638660.1"/>
    <property type="molecule type" value="Genomic_DNA"/>
</dbReference>
<proteinExistence type="predicted"/>
<keyword evidence="2" id="KW-0813">Transport</keyword>
<dbReference type="PANTHER" id="PTHR42865:SF7">
    <property type="entry name" value="PROTON_GLUTAMATE-ASPARTATE SYMPORTER"/>
    <property type="match status" value="1"/>
</dbReference>
<feature type="transmembrane region" description="Helical" evidence="7">
    <location>
        <begin position="136"/>
        <end position="158"/>
    </location>
</feature>
<keyword evidence="4 7" id="KW-0812">Transmembrane</keyword>
<reference evidence="8" key="1">
    <citation type="submission" date="2021-08" db="EMBL/GenBank/DDBJ databases">
        <title>Hoeflea bacterium WL0058 sp. nov., isolated from the sediment.</title>
        <authorList>
            <person name="Wang L."/>
            <person name="Zhang D."/>
        </authorList>
    </citation>
    <scope>NUCLEOTIDE SEQUENCE</scope>
    <source>
        <strain evidence="8">WL0058</strain>
    </source>
</reference>
<dbReference type="InterPro" id="IPR036458">
    <property type="entry name" value="Na:dicarbo_symporter_sf"/>
</dbReference>
<evidence type="ECO:0000256" key="5">
    <source>
        <dbReference type="ARBA" id="ARBA00022989"/>
    </source>
</evidence>
<dbReference type="AlphaFoldDB" id="A0AAE3D0M8"/>
<feature type="transmembrane region" description="Helical" evidence="7">
    <location>
        <begin position="241"/>
        <end position="268"/>
    </location>
</feature>
<evidence type="ECO:0000256" key="4">
    <source>
        <dbReference type="ARBA" id="ARBA00022692"/>
    </source>
</evidence>
<feature type="transmembrane region" description="Helical" evidence="7">
    <location>
        <begin position="394"/>
        <end position="411"/>
    </location>
</feature>
<feature type="transmembrane region" description="Helical" evidence="7">
    <location>
        <begin position="56"/>
        <end position="78"/>
    </location>
</feature>
<dbReference type="Proteomes" id="UP001196509">
    <property type="component" value="Unassembled WGS sequence"/>
</dbReference>
<feature type="transmembrane region" description="Helical" evidence="7">
    <location>
        <begin position="417"/>
        <end position="439"/>
    </location>
</feature>
<feature type="transmembrane region" description="Helical" evidence="7">
    <location>
        <begin position="212"/>
        <end position="229"/>
    </location>
</feature>
<evidence type="ECO:0000256" key="1">
    <source>
        <dbReference type="ARBA" id="ARBA00004651"/>
    </source>
</evidence>
<evidence type="ECO:0000256" key="2">
    <source>
        <dbReference type="ARBA" id="ARBA00022448"/>
    </source>
</evidence>
<gene>
    <name evidence="8" type="ORF">K1W69_15800</name>
</gene>
<sequence length="484" mass="50249">MPRSKSCNPGPPLGTACFEPDQYGAVAACYGPGMVTSAFKYKRMTKRLDTLVRTKLWAQVLVGLFLGILVGLLLGPNLDLVERRTAALIGAWLSLPGQLFLGLVAMVIIPLLSTSIMLGIAGAGGGANLRRLGWRLAIFIVLTTAAAAILGAGLVSYFQPGHIVPAIGVPPPVPQQAEPAGEMLKQLPTALPQIIVGLIPKDIGDAVIEHDFLPIVLFSVFLGIAFVTSDKKTALRPLLALLEAVLAVSMTVVKWAMILAPFAVFGLIAELVANTGAETLLGLLAYMAVVSFGLFCLYCGYVIIVSVIGGMPPLAFMRISAPVQLLAFSTSSSAAVMPLSMETAVKELDVPPSVAGVVIPLGATMNMAGTALYQAAAITFLAQMANMSLGPSELALIIITLTATSIGAPAAPGASVVILSSVAGGYGIPVTGLAFILGVDRLLDMARTAANVTGDMVACRILRGVVSEYHPEEKPPDEVIVKNG</sequence>
<dbReference type="RefSeq" id="WP_220229399.1">
    <property type="nucleotide sequence ID" value="NZ_JAICBX010000003.1"/>
</dbReference>
<keyword evidence="5 7" id="KW-1133">Transmembrane helix</keyword>
<dbReference type="SUPFAM" id="SSF118215">
    <property type="entry name" value="Proton glutamate symport protein"/>
    <property type="match status" value="1"/>
</dbReference>
<dbReference type="Pfam" id="PF00375">
    <property type="entry name" value="SDF"/>
    <property type="match status" value="1"/>
</dbReference>
<keyword evidence="6 7" id="KW-0472">Membrane</keyword>
<dbReference type="Gene3D" id="1.10.3860.10">
    <property type="entry name" value="Sodium:dicarboxylate symporter"/>
    <property type="match status" value="1"/>
</dbReference>
<evidence type="ECO:0000313" key="8">
    <source>
        <dbReference type="EMBL" id="MBW8638660.1"/>
    </source>
</evidence>
<dbReference type="PRINTS" id="PR00173">
    <property type="entry name" value="EDTRNSPORT"/>
</dbReference>
<name>A0AAE3D0M8_9HYPH</name>
<dbReference type="PROSITE" id="PS51257">
    <property type="entry name" value="PROKAR_LIPOPROTEIN"/>
    <property type="match status" value="1"/>
</dbReference>
<dbReference type="GO" id="GO:0015293">
    <property type="term" value="F:symporter activity"/>
    <property type="evidence" value="ECO:0007669"/>
    <property type="project" value="UniProtKB-KW"/>
</dbReference>
<feature type="transmembrane region" description="Helical" evidence="7">
    <location>
        <begin position="357"/>
        <end position="382"/>
    </location>
</feature>
<comment type="caution">
    <text evidence="8">The sequence shown here is derived from an EMBL/GenBank/DDBJ whole genome shotgun (WGS) entry which is preliminary data.</text>
</comment>
<evidence type="ECO:0000256" key="6">
    <source>
        <dbReference type="ARBA" id="ARBA00023136"/>
    </source>
</evidence>
<comment type="subcellular location">
    <subcellularLocation>
        <location evidence="1">Cell membrane</location>
        <topology evidence="1">Multi-pass membrane protein</topology>
    </subcellularLocation>
</comment>
<feature type="transmembrane region" description="Helical" evidence="7">
    <location>
        <begin position="280"/>
        <end position="304"/>
    </location>
</feature>
<dbReference type="GO" id="GO:0005886">
    <property type="term" value="C:plasma membrane"/>
    <property type="evidence" value="ECO:0007669"/>
    <property type="project" value="UniProtKB-SubCell"/>
</dbReference>
<organism evidence="8 9">
    <name type="scientific">Flavimaribacter sediminis</name>
    <dbReference type="NCBI Taxonomy" id="2865987"/>
    <lineage>
        <taxon>Bacteria</taxon>
        <taxon>Pseudomonadati</taxon>
        <taxon>Pseudomonadota</taxon>
        <taxon>Alphaproteobacteria</taxon>
        <taxon>Hyphomicrobiales</taxon>
        <taxon>Rhizobiaceae</taxon>
        <taxon>Flavimaribacter</taxon>
    </lineage>
</organism>
<dbReference type="InterPro" id="IPR001991">
    <property type="entry name" value="Na-dicarboxylate_symporter"/>
</dbReference>
<accession>A0AAE3D0M8</accession>